<name>A0AAU9JR92_9CILI</name>
<sequence length="67" mass="7733">MKNFLRIFTLMKSLKLPFTENITDVFYSCCGITLSALSIQGISFEGSNFYRKENDLRKSRFSIKIGI</sequence>
<evidence type="ECO:0000313" key="2">
    <source>
        <dbReference type="Proteomes" id="UP001162131"/>
    </source>
</evidence>
<reference evidence="1" key="1">
    <citation type="submission" date="2021-09" db="EMBL/GenBank/DDBJ databases">
        <authorList>
            <consortium name="AG Swart"/>
            <person name="Singh M."/>
            <person name="Singh A."/>
            <person name="Seah K."/>
            <person name="Emmerich C."/>
        </authorList>
    </citation>
    <scope>NUCLEOTIDE SEQUENCE</scope>
    <source>
        <strain evidence="1">ATCC30299</strain>
    </source>
</reference>
<comment type="caution">
    <text evidence="1">The sequence shown here is derived from an EMBL/GenBank/DDBJ whole genome shotgun (WGS) entry which is preliminary data.</text>
</comment>
<keyword evidence="2" id="KW-1185">Reference proteome</keyword>
<accession>A0AAU9JR92</accession>
<dbReference type="Proteomes" id="UP001162131">
    <property type="component" value="Unassembled WGS sequence"/>
</dbReference>
<proteinExistence type="predicted"/>
<gene>
    <name evidence="1" type="ORF">BSTOLATCC_MIC46859</name>
</gene>
<evidence type="ECO:0000313" key="1">
    <source>
        <dbReference type="EMBL" id="CAG9328875.1"/>
    </source>
</evidence>
<protein>
    <submittedName>
        <fullName evidence="1">Uncharacterized protein</fullName>
    </submittedName>
</protein>
<organism evidence="1 2">
    <name type="scientific">Blepharisma stoltei</name>
    <dbReference type="NCBI Taxonomy" id="1481888"/>
    <lineage>
        <taxon>Eukaryota</taxon>
        <taxon>Sar</taxon>
        <taxon>Alveolata</taxon>
        <taxon>Ciliophora</taxon>
        <taxon>Postciliodesmatophora</taxon>
        <taxon>Heterotrichea</taxon>
        <taxon>Heterotrichida</taxon>
        <taxon>Blepharismidae</taxon>
        <taxon>Blepharisma</taxon>
    </lineage>
</organism>
<dbReference type="AlphaFoldDB" id="A0AAU9JR92"/>
<dbReference type="EMBL" id="CAJZBQ010000046">
    <property type="protein sequence ID" value="CAG9328875.1"/>
    <property type="molecule type" value="Genomic_DNA"/>
</dbReference>